<organism evidence="10 11">
    <name type="scientific">Nocardia aurantia</name>
    <dbReference type="NCBI Taxonomy" id="2585199"/>
    <lineage>
        <taxon>Bacteria</taxon>
        <taxon>Bacillati</taxon>
        <taxon>Actinomycetota</taxon>
        <taxon>Actinomycetes</taxon>
        <taxon>Mycobacteriales</taxon>
        <taxon>Nocardiaceae</taxon>
        <taxon>Nocardia</taxon>
    </lineage>
</organism>
<dbReference type="InterPro" id="IPR000515">
    <property type="entry name" value="MetI-like"/>
</dbReference>
<dbReference type="GO" id="GO:0055085">
    <property type="term" value="P:transmembrane transport"/>
    <property type="evidence" value="ECO:0007669"/>
    <property type="project" value="InterPro"/>
</dbReference>
<gene>
    <name evidence="10" type="ORF">NRB56_23940</name>
</gene>
<evidence type="ECO:0000256" key="1">
    <source>
        <dbReference type="ARBA" id="ARBA00004651"/>
    </source>
</evidence>
<comment type="similarity">
    <text evidence="7">Belongs to the binding-protein-dependent transport system permease family.</text>
</comment>
<feature type="domain" description="ABC transmembrane type-1" evidence="9">
    <location>
        <begin position="263"/>
        <end position="456"/>
    </location>
</feature>
<dbReference type="PROSITE" id="PS50928">
    <property type="entry name" value="ABC_TM1"/>
    <property type="match status" value="1"/>
</dbReference>
<evidence type="ECO:0000313" key="11">
    <source>
        <dbReference type="Proteomes" id="UP000431401"/>
    </source>
</evidence>
<accession>A0A7K0DM28</accession>
<proteinExistence type="inferred from homology"/>
<keyword evidence="3" id="KW-1003">Cell membrane</keyword>
<keyword evidence="6 7" id="KW-0472">Membrane</keyword>
<evidence type="ECO:0000256" key="4">
    <source>
        <dbReference type="ARBA" id="ARBA00022692"/>
    </source>
</evidence>
<keyword evidence="11" id="KW-1185">Reference proteome</keyword>
<dbReference type="InterPro" id="IPR035906">
    <property type="entry name" value="MetI-like_sf"/>
</dbReference>
<evidence type="ECO:0000313" key="10">
    <source>
        <dbReference type="EMBL" id="MQY26820.1"/>
    </source>
</evidence>
<feature type="transmembrane region" description="Helical" evidence="7">
    <location>
        <begin position="388"/>
        <end position="413"/>
    </location>
</feature>
<dbReference type="Proteomes" id="UP000431401">
    <property type="component" value="Unassembled WGS sequence"/>
</dbReference>
<evidence type="ECO:0000256" key="5">
    <source>
        <dbReference type="ARBA" id="ARBA00022989"/>
    </source>
</evidence>
<comment type="caution">
    <text evidence="10">The sequence shown here is derived from an EMBL/GenBank/DDBJ whole genome shotgun (WGS) entry which is preliminary data.</text>
</comment>
<dbReference type="Gene3D" id="1.10.3720.10">
    <property type="entry name" value="MetI-like"/>
    <property type="match status" value="1"/>
</dbReference>
<evidence type="ECO:0000256" key="3">
    <source>
        <dbReference type="ARBA" id="ARBA00022475"/>
    </source>
</evidence>
<keyword evidence="2 7" id="KW-0813">Transport</keyword>
<dbReference type="EMBL" id="WEGI01000005">
    <property type="protein sequence ID" value="MQY26820.1"/>
    <property type="molecule type" value="Genomic_DNA"/>
</dbReference>
<feature type="transmembrane region" description="Helical" evidence="7">
    <location>
        <begin position="201"/>
        <end position="223"/>
    </location>
</feature>
<reference evidence="10 11" key="1">
    <citation type="submission" date="2019-10" db="EMBL/GenBank/DDBJ databases">
        <title>Nocardia macrotermitis sp. nov. and Nocardia aurantia sp. nov., isolated from the gut of fungus growing-termite Macrotermes natalensis.</title>
        <authorList>
            <person name="Benndorf R."/>
            <person name="Schwitalla J."/>
            <person name="Martin K."/>
            <person name="De Beer W."/>
            <person name="Kaster A.-K."/>
            <person name="Vollmers J."/>
            <person name="Poulsen M."/>
            <person name="Beemelmanns C."/>
        </authorList>
    </citation>
    <scope>NUCLEOTIDE SEQUENCE [LARGE SCALE GENOMIC DNA]</scope>
    <source>
        <strain evidence="10 11">RB56</strain>
    </source>
</reference>
<dbReference type="SUPFAM" id="SSF161098">
    <property type="entry name" value="MetI-like"/>
    <property type="match status" value="1"/>
</dbReference>
<dbReference type="GO" id="GO:0005886">
    <property type="term" value="C:plasma membrane"/>
    <property type="evidence" value="ECO:0007669"/>
    <property type="project" value="UniProtKB-SubCell"/>
</dbReference>
<sequence>MTEFLTAHTAQSGSGPAADGRPETGPAEAALSVPAADGRAGSRAAGYVPPAQGSADGPPEGSAPQGRVENGRPSREPAVSEQAVADGRRDSESAVSAPQGPVAGADGRSSSESVGSGQAGRVAAEDGRPSSKPAGTGQPGPVAVADGRRESEPAEAAQFASRPADQGRPAAGLLPGGVDRGNSVLAERMWRHVVVPVGRGLRAHAAVAVSVLVLIVVLGWAVVPDWFAGRDPLTGVPAQKLRGPSAEHWFGTDNLGRDLYTRVVHAAGISVTATVIAVGIGLVGGSLIGLVSGGLGGLADTVIMRIVDVLLAIPELLSALVLVTVLGVGSRNVALAVGLVMMAQFARLMRSEVLRVRRTPYVEAAFAAGVRWPVVLVRHVLRNSYGPVVALAAVDFGVAVLAVSSLSFLGYGAKPPTPEWGSLIADGRNFLATAWWMTTLPGLVIIAVVLAAQRIGRALGRDGAR</sequence>
<dbReference type="InterPro" id="IPR050366">
    <property type="entry name" value="BP-dependent_transpt_permease"/>
</dbReference>
<evidence type="ECO:0000256" key="8">
    <source>
        <dbReference type="SAM" id="MobiDB-lite"/>
    </source>
</evidence>
<dbReference type="CDD" id="cd06261">
    <property type="entry name" value="TM_PBP2"/>
    <property type="match status" value="1"/>
</dbReference>
<evidence type="ECO:0000259" key="9">
    <source>
        <dbReference type="PROSITE" id="PS50928"/>
    </source>
</evidence>
<dbReference type="Pfam" id="PF00528">
    <property type="entry name" value="BPD_transp_1"/>
    <property type="match status" value="1"/>
</dbReference>
<comment type="subcellular location">
    <subcellularLocation>
        <location evidence="1 7">Cell membrane</location>
        <topology evidence="1 7">Multi-pass membrane protein</topology>
    </subcellularLocation>
</comment>
<dbReference type="PANTHER" id="PTHR43386">
    <property type="entry name" value="OLIGOPEPTIDE TRANSPORT SYSTEM PERMEASE PROTEIN APPC"/>
    <property type="match status" value="1"/>
</dbReference>
<feature type="transmembrane region" description="Helical" evidence="7">
    <location>
        <begin position="263"/>
        <end position="290"/>
    </location>
</feature>
<keyword evidence="5 7" id="KW-1133">Transmembrane helix</keyword>
<feature type="region of interest" description="Disordered" evidence="8">
    <location>
        <begin position="1"/>
        <end position="176"/>
    </location>
</feature>
<feature type="compositionally biased region" description="Low complexity" evidence="8">
    <location>
        <begin position="35"/>
        <end position="46"/>
    </location>
</feature>
<protein>
    <recommendedName>
        <fullName evidence="9">ABC transmembrane type-1 domain-containing protein</fullName>
    </recommendedName>
</protein>
<feature type="transmembrane region" description="Helical" evidence="7">
    <location>
        <begin position="433"/>
        <end position="452"/>
    </location>
</feature>
<name>A0A7K0DM28_9NOCA</name>
<evidence type="ECO:0000256" key="7">
    <source>
        <dbReference type="RuleBase" id="RU363032"/>
    </source>
</evidence>
<keyword evidence="4 7" id="KW-0812">Transmembrane</keyword>
<evidence type="ECO:0000256" key="6">
    <source>
        <dbReference type="ARBA" id="ARBA00023136"/>
    </source>
</evidence>
<dbReference type="PANTHER" id="PTHR43386:SF1">
    <property type="entry name" value="D,D-DIPEPTIDE TRANSPORT SYSTEM PERMEASE PROTEIN DDPC-RELATED"/>
    <property type="match status" value="1"/>
</dbReference>
<dbReference type="AlphaFoldDB" id="A0A7K0DM28"/>
<evidence type="ECO:0000256" key="2">
    <source>
        <dbReference type="ARBA" id="ARBA00022448"/>
    </source>
</evidence>